<dbReference type="Proteomes" id="UP000887578">
    <property type="component" value="Unplaced"/>
</dbReference>
<keyword evidence="1" id="KW-1185">Reference proteome</keyword>
<evidence type="ECO:0000313" key="1">
    <source>
        <dbReference type="Proteomes" id="UP000887578"/>
    </source>
</evidence>
<proteinExistence type="predicted"/>
<organism evidence="1 2">
    <name type="scientific">Panagrolaimus davidi</name>
    <dbReference type="NCBI Taxonomy" id="227884"/>
    <lineage>
        <taxon>Eukaryota</taxon>
        <taxon>Metazoa</taxon>
        <taxon>Ecdysozoa</taxon>
        <taxon>Nematoda</taxon>
        <taxon>Chromadorea</taxon>
        <taxon>Rhabditida</taxon>
        <taxon>Tylenchina</taxon>
        <taxon>Panagrolaimomorpha</taxon>
        <taxon>Panagrolaimoidea</taxon>
        <taxon>Panagrolaimidae</taxon>
        <taxon>Panagrolaimus</taxon>
    </lineage>
</organism>
<accession>A0A914PPF6</accession>
<dbReference type="AlphaFoldDB" id="A0A914PPF6"/>
<reference evidence="2" key="1">
    <citation type="submission" date="2022-11" db="UniProtKB">
        <authorList>
            <consortium name="WormBaseParasite"/>
        </authorList>
    </citation>
    <scope>IDENTIFICATION</scope>
</reference>
<sequence length="119" mass="13062">MYSFNLTRGVVDSLLCDVESLGDHSPPDEPMDHTFAENISLDQKGDTVSSVENLYNGDEINPLNAIKTENEEVQGTEELASIIESDGIHNDRNLDTPPTLKIMDSNVEINSLNDAGELE</sequence>
<name>A0A914PPF6_9BILA</name>
<protein>
    <submittedName>
        <fullName evidence="2">Uncharacterized protein</fullName>
    </submittedName>
</protein>
<evidence type="ECO:0000313" key="2">
    <source>
        <dbReference type="WBParaSite" id="PDA_v2.g20442.t1"/>
    </source>
</evidence>
<dbReference type="WBParaSite" id="PDA_v2.g20442.t1">
    <property type="protein sequence ID" value="PDA_v2.g20442.t1"/>
    <property type="gene ID" value="PDA_v2.g20442"/>
</dbReference>